<dbReference type="EMBL" id="AP007255">
    <property type="protein sequence ID" value="BAE50687.1"/>
    <property type="molecule type" value="Genomic_DNA"/>
</dbReference>
<name>Q2W638_PARM1</name>
<dbReference type="Gene3D" id="2.60.40.1120">
    <property type="entry name" value="Carboxypeptidase-like, regulatory domain"/>
    <property type="match status" value="1"/>
</dbReference>
<reference evidence="1 2" key="1">
    <citation type="journal article" date="2005" name="DNA Res.">
        <title>Complete genome sequence of the facultative anaerobic magnetotactic bacterium Magnetospirillum sp. strain AMB-1.</title>
        <authorList>
            <person name="Matsunaga T."/>
            <person name="Okamura Y."/>
            <person name="Fukuda Y."/>
            <person name="Wahyudi A.T."/>
            <person name="Murase Y."/>
            <person name="Takeyama H."/>
        </authorList>
    </citation>
    <scope>NUCLEOTIDE SEQUENCE [LARGE SCALE GENOMIC DNA]</scope>
    <source>
        <strain evidence="2">ATCC 700264 / AMB-1</strain>
    </source>
</reference>
<dbReference type="KEGG" id="mag:amb1883"/>
<sequence length="200" mass="20723">MTVVQASFSLQLSAVVQLIDGFTGLPACAPALFTVDGLAAHPLPKSQGFHAFTDLADGPHRIEVVVDGFFPQACTVTVPPPAPLAEAIVVCTLAPDPLYPYPAWIPVILGQVTGPLGTPLGDVAVGAAYPSRSGASRRLETRTDRVGAYDGRYALGLTGRPDPNALVTLSFDKPGYASQTSTVVISSAATHFVDVALAPE</sequence>
<keyword evidence="2" id="KW-1185">Reference proteome</keyword>
<evidence type="ECO:0000313" key="1">
    <source>
        <dbReference type="EMBL" id="BAE50687.1"/>
    </source>
</evidence>
<dbReference type="STRING" id="342108.amb1883"/>
<gene>
    <name evidence="1" type="ordered locus">amb1883</name>
</gene>
<dbReference type="AlphaFoldDB" id="Q2W638"/>
<dbReference type="Proteomes" id="UP000007058">
    <property type="component" value="Chromosome"/>
</dbReference>
<dbReference type="OrthoDB" id="7183179at2"/>
<organism evidence="1 2">
    <name type="scientific">Paramagnetospirillum magneticum (strain ATCC 700264 / AMB-1)</name>
    <name type="common">Magnetospirillum magneticum</name>
    <dbReference type="NCBI Taxonomy" id="342108"/>
    <lineage>
        <taxon>Bacteria</taxon>
        <taxon>Pseudomonadati</taxon>
        <taxon>Pseudomonadota</taxon>
        <taxon>Alphaproteobacteria</taxon>
        <taxon>Rhodospirillales</taxon>
        <taxon>Magnetospirillaceae</taxon>
        <taxon>Paramagnetospirillum</taxon>
    </lineage>
</organism>
<dbReference type="HOGENOM" id="CLU_1412820_0_0_5"/>
<dbReference type="RefSeq" id="WP_011384288.1">
    <property type="nucleotide sequence ID" value="NC_007626.1"/>
</dbReference>
<evidence type="ECO:0000313" key="2">
    <source>
        <dbReference type="Proteomes" id="UP000007058"/>
    </source>
</evidence>
<proteinExistence type="predicted"/>
<protein>
    <submittedName>
        <fullName evidence="1">Uncharacterized protein</fullName>
    </submittedName>
</protein>
<accession>Q2W638</accession>